<sequence>MVAILNWSFENFSPPSHLNRHFLQSTDFKTGFINDGIKWSVKLFPNGSSPKDAGFVTLHIDYNGPLKVNARFVFDVFANVNGKEEKVTIETETYAFSAEIQVLQISRFISHNALLKYGLLIDGFFKMVIKVFYTYDNDLFGIAAK</sequence>
<feature type="domain" description="MATH" evidence="1">
    <location>
        <begin position="2"/>
        <end position="131"/>
    </location>
</feature>
<dbReference type="Proteomes" id="UP000887578">
    <property type="component" value="Unplaced"/>
</dbReference>
<dbReference type="SUPFAM" id="SSF49599">
    <property type="entry name" value="TRAF domain-like"/>
    <property type="match status" value="1"/>
</dbReference>
<dbReference type="AlphaFoldDB" id="A0A914QZ82"/>
<evidence type="ECO:0000313" key="3">
    <source>
        <dbReference type="WBParaSite" id="PDA_v2.g9452.t1"/>
    </source>
</evidence>
<proteinExistence type="predicted"/>
<evidence type="ECO:0000259" key="1">
    <source>
        <dbReference type="PROSITE" id="PS50144"/>
    </source>
</evidence>
<organism evidence="2 3">
    <name type="scientific">Panagrolaimus davidi</name>
    <dbReference type="NCBI Taxonomy" id="227884"/>
    <lineage>
        <taxon>Eukaryota</taxon>
        <taxon>Metazoa</taxon>
        <taxon>Ecdysozoa</taxon>
        <taxon>Nematoda</taxon>
        <taxon>Chromadorea</taxon>
        <taxon>Rhabditida</taxon>
        <taxon>Tylenchina</taxon>
        <taxon>Panagrolaimomorpha</taxon>
        <taxon>Panagrolaimoidea</taxon>
        <taxon>Panagrolaimidae</taxon>
        <taxon>Panagrolaimus</taxon>
    </lineage>
</organism>
<accession>A0A914QZ82</accession>
<dbReference type="InterPro" id="IPR008974">
    <property type="entry name" value="TRAF-like"/>
</dbReference>
<dbReference type="PROSITE" id="PS50144">
    <property type="entry name" value="MATH"/>
    <property type="match status" value="1"/>
</dbReference>
<dbReference type="Pfam" id="PF22486">
    <property type="entry name" value="MATH_2"/>
    <property type="match status" value="1"/>
</dbReference>
<protein>
    <submittedName>
        <fullName evidence="3">MATH domain-containing protein</fullName>
    </submittedName>
</protein>
<dbReference type="InterPro" id="IPR002083">
    <property type="entry name" value="MATH/TRAF_dom"/>
</dbReference>
<dbReference type="WBParaSite" id="PDA_v2.g9452.t1">
    <property type="protein sequence ID" value="PDA_v2.g9452.t1"/>
    <property type="gene ID" value="PDA_v2.g9452"/>
</dbReference>
<dbReference type="Gene3D" id="2.60.210.10">
    <property type="entry name" value="Apoptosis, Tumor Necrosis Factor Receptor Associated Protein 2, Chain A"/>
    <property type="match status" value="1"/>
</dbReference>
<reference evidence="3" key="1">
    <citation type="submission" date="2022-11" db="UniProtKB">
        <authorList>
            <consortium name="WormBaseParasite"/>
        </authorList>
    </citation>
    <scope>IDENTIFICATION</scope>
</reference>
<keyword evidence="2" id="KW-1185">Reference proteome</keyword>
<dbReference type="CDD" id="cd00121">
    <property type="entry name" value="MATH"/>
    <property type="match status" value="1"/>
</dbReference>
<name>A0A914QZ82_9BILA</name>
<evidence type="ECO:0000313" key="2">
    <source>
        <dbReference type="Proteomes" id="UP000887578"/>
    </source>
</evidence>